<dbReference type="Proteomes" id="UP001597302">
    <property type="component" value="Unassembled WGS sequence"/>
</dbReference>
<evidence type="ECO:0000313" key="3">
    <source>
        <dbReference type="EMBL" id="MFD1481401.1"/>
    </source>
</evidence>
<keyword evidence="4" id="KW-1185">Reference proteome</keyword>
<dbReference type="Gene3D" id="2.170.16.10">
    <property type="entry name" value="Hedgehog/Intein (Hint) domain"/>
    <property type="match status" value="1"/>
</dbReference>
<dbReference type="InterPro" id="IPR028992">
    <property type="entry name" value="Hedgehog/Intein_dom"/>
</dbReference>
<evidence type="ECO:0000259" key="2">
    <source>
        <dbReference type="Pfam" id="PF13403"/>
    </source>
</evidence>
<evidence type="ECO:0000256" key="1">
    <source>
        <dbReference type="SAM" id="MobiDB-lite"/>
    </source>
</evidence>
<sequence length="443" mass="46900">MADIDGNNDANGVTVSNGADGNGVPLRDPSGVTVTGNAGVGGTSGGSSRGFFDVDMEGGDDTLVAENMIWTTDEGGLRVAFDDIDMGSGDDSVSMFRSGFDNLKMGDGNDTLVLDHSGGNTADLGKGDDSVSFGDITPDVTLSDAELAQKDPKSPMVLDGGAGHDTLNLAGDWTLTLSSGKVSLDFDNDGVADTITDTFSNDDVRYIIGGYPSVLDGTVTFDGGNTVKFKNFEDISVICFTAGTLIDTPTGKVAVEALREGDLVMTRKGAKQVQWIGKRTLDSIDLAGNPKLLPVRVPAGAFGNGLPTRDVSFSPQHRVVIRSTIAERMFGSAEVLVSVKQLVGVNGIDIDGDARRVQYFHIMLEEHEILSVEGIEAESLYPGRQAISFLNADQLREVRAIFPNFDELVEADLPAASALPFLKGRESRTLAARHAKNERPLYA</sequence>
<reference evidence="4" key="1">
    <citation type="journal article" date="2019" name="Int. J. Syst. Evol. Microbiol.">
        <title>The Global Catalogue of Microorganisms (GCM) 10K type strain sequencing project: providing services to taxonomists for standard genome sequencing and annotation.</title>
        <authorList>
            <consortium name="The Broad Institute Genomics Platform"/>
            <consortium name="The Broad Institute Genome Sequencing Center for Infectious Disease"/>
            <person name="Wu L."/>
            <person name="Ma J."/>
        </authorList>
    </citation>
    <scope>NUCLEOTIDE SEQUENCE [LARGE SCALE GENOMIC DNA]</scope>
    <source>
        <strain evidence="4">CCM 8875</strain>
    </source>
</reference>
<feature type="domain" description="Hedgehog/Intein (Hint)" evidence="2">
    <location>
        <begin position="238"/>
        <end position="383"/>
    </location>
</feature>
<accession>A0ABW4DYN6</accession>
<dbReference type="Gene3D" id="2.160.20.160">
    <property type="match status" value="1"/>
</dbReference>
<organism evidence="3 4">
    <name type="scientific">Paracoccus nototheniae</name>
    <dbReference type="NCBI Taxonomy" id="2489002"/>
    <lineage>
        <taxon>Bacteria</taxon>
        <taxon>Pseudomonadati</taxon>
        <taxon>Pseudomonadota</taxon>
        <taxon>Alphaproteobacteria</taxon>
        <taxon>Rhodobacterales</taxon>
        <taxon>Paracoccaceae</taxon>
        <taxon>Paracoccus</taxon>
    </lineage>
</organism>
<dbReference type="InterPro" id="IPR036844">
    <property type="entry name" value="Hint_dom_sf"/>
</dbReference>
<feature type="compositionally biased region" description="Gly residues" evidence="1">
    <location>
        <begin position="38"/>
        <end position="48"/>
    </location>
</feature>
<dbReference type="RefSeq" id="WP_131573735.1">
    <property type="nucleotide sequence ID" value="NZ_CBCSAJ010000031.1"/>
</dbReference>
<dbReference type="SUPFAM" id="SSF51294">
    <property type="entry name" value="Hedgehog/intein (Hint) domain"/>
    <property type="match status" value="1"/>
</dbReference>
<feature type="compositionally biased region" description="Polar residues" evidence="1">
    <location>
        <begin position="8"/>
        <end position="19"/>
    </location>
</feature>
<proteinExistence type="predicted"/>
<protein>
    <submittedName>
        <fullName evidence="3">Hint domain-containing protein</fullName>
    </submittedName>
</protein>
<name>A0ABW4DYN6_9RHOB</name>
<gene>
    <name evidence="3" type="ORF">ACFQ5P_08835</name>
</gene>
<comment type="caution">
    <text evidence="3">The sequence shown here is derived from an EMBL/GenBank/DDBJ whole genome shotgun (WGS) entry which is preliminary data.</text>
</comment>
<dbReference type="EMBL" id="JBHTOQ010000020">
    <property type="protein sequence ID" value="MFD1481401.1"/>
    <property type="molecule type" value="Genomic_DNA"/>
</dbReference>
<evidence type="ECO:0000313" key="4">
    <source>
        <dbReference type="Proteomes" id="UP001597302"/>
    </source>
</evidence>
<dbReference type="Pfam" id="PF13403">
    <property type="entry name" value="Hint_2"/>
    <property type="match status" value="1"/>
</dbReference>
<feature type="region of interest" description="Disordered" evidence="1">
    <location>
        <begin position="1"/>
        <end position="53"/>
    </location>
</feature>